<dbReference type="VEuPathDB" id="FungiDB:Malapachy_3280"/>
<dbReference type="InterPro" id="IPR053806">
    <property type="entry name" value="MTHFR_C"/>
</dbReference>
<dbReference type="GO" id="GO:0071949">
    <property type="term" value="F:FAD binding"/>
    <property type="evidence" value="ECO:0007669"/>
    <property type="project" value="TreeGrafter"/>
</dbReference>
<gene>
    <name evidence="10" type="ORF">Malapachy_3280</name>
</gene>
<evidence type="ECO:0000256" key="1">
    <source>
        <dbReference type="ARBA" id="ARBA00001974"/>
    </source>
</evidence>
<feature type="domain" description="MTHFR SAM-binding regulatory" evidence="9">
    <location>
        <begin position="332"/>
        <end position="587"/>
    </location>
</feature>
<dbReference type="FunFam" id="3.20.20.220:FF:000002">
    <property type="entry name" value="Methylenetetrahydrofolate reductase"/>
    <property type="match status" value="1"/>
</dbReference>
<evidence type="ECO:0000256" key="4">
    <source>
        <dbReference type="ARBA" id="ARBA00022630"/>
    </source>
</evidence>
<dbReference type="Pfam" id="PF02219">
    <property type="entry name" value="MTHFR"/>
    <property type="match status" value="1"/>
</dbReference>
<dbReference type="EMBL" id="LGAV01000001">
    <property type="protein sequence ID" value="KOS16383.1"/>
    <property type="molecule type" value="Genomic_DNA"/>
</dbReference>
<accession>A0A0M9VRA2</accession>
<evidence type="ECO:0000259" key="9">
    <source>
        <dbReference type="Pfam" id="PF21895"/>
    </source>
</evidence>
<evidence type="ECO:0000256" key="6">
    <source>
        <dbReference type="ARBA" id="ARBA00022857"/>
    </source>
</evidence>
<name>A0A0M9VRA2_9BASI</name>
<organism evidence="10 11">
    <name type="scientific">Malassezia pachydermatis</name>
    <dbReference type="NCBI Taxonomy" id="77020"/>
    <lineage>
        <taxon>Eukaryota</taxon>
        <taxon>Fungi</taxon>
        <taxon>Dikarya</taxon>
        <taxon>Basidiomycota</taxon>
        <taxon>Ustilaginomycotina</taxon>
        <taxon>Malasseziomycetes</taxon>
        <taxon>Malasseziales</taxon>
        <taxon>Malasseziaceae</taxon>
        <taxon>Malassezia</taxon>
    </lineage>
</organism>
<dbReference type="STRING" id="77020.A0A0M9VRA2"/>
<sequence>MSPTTAHGAARIDEKILATPSDAYLWSLEFFPPKTTLGLANLCSRIERMVTSLGPGWVHVTWGTGGTTRDTSLELAARVQLGVYDPNEDYKAVTEPREHACNVCLHLTCTNVDRAYLDSALDGAKRFGIRNILALRGDPPRGEEYWVATDQRFQYASDLVRYIKEQHGDYFCIGVAGYPEGHAQGADRDVPQDMKFLKAKQDAGAQFIVTQLFYDASSFARWYHACRAAGITVPIIPGIMPIQNYTSFRRMANLCGVRVPADTLKKLEPIKMDDAKVKEMGIELSIQLIREVQKETGIHAFHMYTLNLEKSVTQVARAFVGEGHVHQGLGADTWDEFPNGRYTDARSPAFGEVDGYGASLKVTPDQAIQLWGTPVDKDDISKLFVSYVAGELSCMPWCDSPVWEETARLLPVLRHLNAPHSKGGKGWWTVGSQPAVDGCDSSDPTYGFGPQGGYIFQKAFVELFLSEADKQALVAAIAASDEPVTYFAGTCDPASFETNVEGTGLNTVTWGVFPGREVAQSTIIEEASFRAWREEAFAIWHEWEMLFPPRSATRQLLHRIHDERWLITVVHHNYKDPDALWKLLDHVVLP</sequence>
<dbReference type="NCBIfam" id="TIGR00677">
    <property type="entry name" value="fadh2_euk"/>
    <property type="match status" value="1"/>
</dbReference>
<dbReference type="Pfam" id="PF21895">
    <property type="entry name" value="MTHFR_C"/>
    <property type="match status" value="1"/>
</dbReference>
<dbReference type="PANTHER" id="PTHR45754">
    <property type="entry name" value="METHYLENETETRAHYDROFOLATE REDUCTASE"/>
    <property type="match status" value="1"/>
</dbReference>
<dbReference type="InterPro" id="IPR004621">
    <property type="entry name" value="Fadh2_euk"/>
</dbReference>
<protein>
    <submittedName>
        <fullName evidence="10">Methylenetetrahydrofolate reductase</fullName>
    </submittedName>
</protein>
<keyword evidence="6" id="KW-0521">NADP</keyword>
<comment type="caution">
    <text evidence="10">The sequence shown here is derived from an EMBL/GenBank/DDBJ whole genome shotgun (WGS) entry which is preliminary data.</text>
</comment>
<dbReference type="InterPro" id="IPR029041">
    <property type="entry name" value="FAD-linked_oxidoreductase-like"/>
</dbReference>
<evidence type="ECO:0000256" key="8">
    <source>
        <dbReference type="RuleBase" id="RU004254"/>
    </source>
</evidence>
<reference evidence="10 11" key="1">
    <citation type="submission" date="2015-07" db="EMBL/GenBank/DDBJ databases">
        <title>Draft Genome Sequence of Malassezia furfur CBS1878 and Malassezia pachydermatis CBS1879.</title>
        <authorList>
            <person name="Triana S."/>
            <person name="Ohm R."/>
            <person name="Gonzalez A."/>
            <person name="DeCock H."/>
            <person name="Restrepo S."/>
            <person name="Celis A."/>
        </authorList>
    </citation>
    <scope>NUCLEOTIDE SEQUENCE [LARGE SCALE GENOMIC DNA]</scope>
    <source>
        <strain evidence="10 11">CBS 1879</strain>
    </source>
</reference>
<proteinExistence type="inferred from homology"/>
<dbReference type="GO" id="GO:0009086">
    <property type="term" value="P:methionine biosynthetic process"/>
    <property type="evidence" value="ECO:0007669"/>
    <property type="project" value="TreeGrafter"/>
</dbReference>
<dbReference type="GeneID" id="28729630"/>
<dbReference type="AlphaFoldDB" id="A0A0M9VRA2"/>
<dbReference type="GO" id="GO:0035999">
    <property type="term" value="P:tetrahydrofolate interconversion"/>
    <property type="evidence" value="ECO:0007669"/>
    <property type="project" value="UniProtKB-UniPathway"/>
</dbReference>
<dbReference type="Proteomes" id="UP000037751">
    <property type="component" value="Unassembled WGS sequence"/>
</dbReference>
<dbReference type="RefSeq" id="XP_017994015.1">
    <property type="nucleotide sequence ID" value="XM_018137754.1"/>
</dbReference>
<keyword evidence="4" id="KW-0285">Flavoprotein</keyword>
<comment type="similarity">
    <text evidence="3">Belongs to the methylenetetrahydrofolate reductase family.</text>
</comment>
<evidence type="ECO:0000313" key="11">
    <source>
        <dbReference type="Proteomes" id="UP000037751"/>
    </source>
</evidence>
<dbReference type="SUPFAM" id="SSF51730">
    <property type="entry name" value="FAD-linked oxidoreductase"/>
    <property type="match status" value="1"/>
</dbReference>
<keyword evidence="5" id="KW-0274">FAD</keyword>
<comment type="cofactor">
    <cofactor evidence="1">
        <name>FAD</name>
        <dbReference type="ChEBI" id="CHEBI:57692"/>
    </cofactor>
</comment>
<dbReference type="CDD" id="cd00537">
    <property type="entry name" value="MTHFR"/>
    <property type="match status" value="1"/>
</dbReference>
<dbReference type="OrthoDB" id="16284at2759"/>
<evidence type="ECO:0000256" key="3">
    <source>
        <dbReference type="ARBA" id="ARBA00006743"/>
    </source>
</evidence>
<keyword evidence="11" id="KW-1185">Reference proteome</keyword>
<comment type="pathway">
    <text evidence="2 8">One-carbon metabolism; tetrahydrofolate interconversion.</text>
</comment>
<dbReference type="UniPathway" id="UPA00193"/>
<evidence type="ECO:0000256" key="5">
    <source>
        <dbReference type="ARBA" id="ARBA00022827"/>
    </source>
</evidence>
<dbReference type="Gene3D" id="3.20.20.220">
    <property type="match status" value="1"/>
</dbReference>
<dbReference type="GO" id="GO:0005829">
    <property type="term" value="C:cytosol"/>
    <property type="evidence" value="ECO:0007669"/>
    <property type="project" value="TreeGrafter"/>
</dbReference>
<dbReference type="PANTHER" id="PTHR45754:SF1">
    <property type="entry name" value="METHYLENETETRAHYDROFOLATE REDUCTASE 1"/>
    <property type="match status" value="1"/>
</dbReference>
<dbReference type="GO" id="GO:0004489">
    <property type="term" value="F:methylenetetrahydrofolate reductase [NAD(P)H] activity"/>
    <property type="evidence" value="ECO:0007669"/>
    <property type="project" value="InterPro"/>
</dbReference>
<keyword evidence="7" id="KW-0560">Oxidoreductase</keyword>
<evidence type="ECO:0000256" key="2">
    <source>
        <dbReference type="ARBA" id="ARBA00004777"/>
    </source>
</evidence>
<dbReference type="InterPro" id="IPR003171">
    <property type="entry name" value="Mehydrof_redctse-like"/>
</dbReference>
<evidence type="ECO:0000256" key="7">
    <source>
        <dbReference type="ARBA" id="ARBA00023002"/>
    </source>
</evidence>
<evidence type="ECO:0000313" key="10">
    <source>
        <dbReference type="EMBL" id="KOS16383.1"/>
    </source>
</evidence>